<accession>A0A1W2H216</accession>
<feature type="transmembrane region" description="Helical" evidence="1">
    <location>
        <begin position="12"/>
        <end position="31"/>
    </location>
</feature>
<keyword evidence="1" id="KW-0472">Membrane</keyword>
<evidence type="ECO:0000313" key="2">
    <source>
        <dbReference type="EMBL" id="SMD42804.1"/>
    </source>
</evidence>
<proteinExistence type="predicted"/>
<keyword evidence="3" id="KW-1185">Reference proteome</keyword>
<gene>
    <name evidence="2" type="ORF">SAMN00777080_1369</name>
</gene>
<dbReference type="RefSeq" id="WP_084119569.1">
    <property type="nucleotide sequence ID" value="NZ_LT838813.1"/>
</dbReference>
<keyword evidence="1" id="KW-0812">Transmembrane</keyword>
<dbReference type="Proteomes" id="UP000192333">
    <property type="component" value="Chromosome I"/>
</dbReference>
<dbReference type="OrthoDB" id="610933at2"/>
<protein>
    <submittedName>
        <fullName evidence="2">Uncharacterized protein</fullName>
    </submittedName>
</protein>
<reference evidence="3" key="1">
    <citation type="submission" date="2017-04" db="EMBL/GenBank/DDBJ databases">
        <authorList>
            <person name="Varghese N."/>
            <person name="Submissions S."/>
        </authorList>
    </citation>
    <scope>NUCLEOTIDE SEQUENCE [LARGE SCALE GENOMIC DNA]</scope>
    <source>
        <strain evidence="3">DSM 16537</strain>
    </source>
</reference>
<evidence type="ECO:0000313" key="3">
    <source>
        <dbReference type="Proteomes" id="UP000192333"/>
    </source>
</evidence>
<dbReference type="EMBL" id="LT838813">
    <property type="protein sequence ID" value="SMD42804.1"/>
    <property type="molecule type" value="Genomic_DNA"/>
</dbReference>
<organism evidence="2 3">
    <name type="scientific">Aquiflexum balticum DSM 16537</name>
    <dbReference type="NCBI Taxonomy" id="758820"/>
    <lineage>
        <taxon>Bacteria</taxon>
        <taxon>Pseudomonadati</taxon>
        <taxon>Bacteroidota</taxon>
        <taxon>Cytophagia</taxon>
        <taxon>Cytophagales</taxon>
        <taxon>Cyclobacteriaceae</taxon>
        <taxon>Aquiflexum</taxon>
    </lineage>
</organism>
<name>A0A1W2H216_9BACT</name>
<keyword evidence="1" id="KW-1133">Transmembrane helix</keyword>
<sequence length="1388" mass="158111">MVQLFKRKRVRIAIFIISIFLVGRWLFHLAVEYTIKNYFEDQVTLSAETMVSYKLRNLQIFWIQSKIKLNDVSIHITQTENFKDTTNIKLTIPSFTLDLLSIQEVIFDKSLTIEQMILNDPEIHFFLPIKEDTLELQKEVGTLHQKTLKFLQQLKIKNFNTQNASVLWSIGSNDIPKYTLKKINVILDDIEIIPENISGEEITELLLSDHLEITLGDNSILLPDSKNLLNFKKLKISSKEKELLFDGLHLQDINHKDSEGENLLQNSLLIPSLHLKGIDFLTLYLSNYLLVDTIFVDETHLHFEVDENILSLFRSDQKSPKHNLDSIRIKHVQLIPSFLSVNHSSQTERNTLKVDSTAITLTNVNYKAGPDSINSWSLENLQLHLKDYQSKLEQAHYSVNFETLDWSFKDKIFVLEGIQIYPIKDSLSKTEEQIIEYLEIPAISIQNIDFEDLFVHQRLMGGRIKIDSPNIGVLLPKSPTNSPQKIPDISTEIRKLLEVFKLESVDLQQGNLALFKGETTPFLTLNNLNISGKDWKIADDISDQMNFDLEARVGNGILHTPEFKVDFKGVNFSSQKDFLNIQEIVLRPASLSKELKGQIRLKDVQLDGFLNYTSDNRINFLKIGNAKADMVLTGEPKKGGSIKEDKTSPIFIDQFSIGHLEASIVKPGTGTLVMNSLEADLKSIVIGGSDFPFSFDTENSKIKTEKSSVSYTSGKAQFDSLGFYQKNLFVYGSTLINNDQSEDKFNISIPLISLSGLMLPDSLNECIGAGRITLHDPKGDFYLPNKVDSKKEKTNPQNPDSKSLSFKLDTLQIANAGFVLKQESEEGESFWKSEETYLDFFDIRYPQDKSDYYLGGFELSLNRFVHQQKNLEFQIEQASLSSKNKSLTLINSKLEKSEFSDLVKGMYMTLDIPQIIIRTEKDFNINLDQEVNISEFLIDNPKLFIKGNVETAPIRAGNEKQKNNDFPISSLDLHKFGIKNMSIDLEIPQDNLNIWFEGFNFTYNDFYWNSKDTLNIEDLVALGDWTVGLENGKASISNPAKMVEISGLSISGPFSEISWNSVGFKTSDDPITYTRFLTHQETWMGIQTGYSRISGIDWREIQKSQVKAQKVLIGQPKLWAYRDQRLPFPENHFPPMLHKTLVNSSIPISIDTVQVKDGIVNVETQPPLGEKTASIAFSKVEATITNITNLPEEIVANNKMKMRAKALIQDTGQLTKDIDFSLDDPDYSFFMDVSLGKMDLSELNDLIEPLASVRIKSGKMRKMEIKALGNEDYAYGNMDFLYRKLSISILDKKDHNHQNLGHAIESFLANELVIKRNNDYPFPHRQGQLFFVRDSTRSIFNYFAKISLSGIMTSVGVKSNRKVLKQRHEEERKRLDSKVVNSSSGILE</sequence>
<evidence type="ECO:0000256" key="1">
    <source>
        <dbReference type="SAM" id="Phobius"/>
    </source>
</evidence>
<dbReference type="STRING" id="758820.SAMN00777080_1369"/>